<evidence type="ECO:0000313" key="2">
    <source>
        <dbReference type="Proteomes" id="UP001341840"/>
    </source>
</evidence>
<dbReference type="EMBL" id="JASCZI010090648">
    <property type="protein sequence ID" value="MED6143988.1"/>
    <property type="molecule type" value="Genomic_DNA"/>
</dbReference>
<protein>
    <submittedName>
        <fullName evidence="1">Uncharacterized protein</fullName>
    </submittedName>
</protein>
<sequence length="114" mass="12110">MPRTALSLSFSQPLKHPFQVNVHTIANHSKLHIPLCRASFLHSRASSAAPSSQSSVFTALICLHSSSMLRLPAVLPFSALAVALLVAVLPLSSGDTPARVGELSSLWLKAPYPS</sequence>
<organism evidence="1 2">
    <name type="scientific">Stylosanthes scabra</name>
    <dbReference type="NCBI Taxonomy" id="79078"/>
    <lineage>
        <taxon>Eukaryota</taxon>
        <taxon>Viridiplantae</taxon>
        <taxon>Streptophyta</taxon>
        <taxon>Embryophyta</taxon>
        <taxon>Tracheophyta</taxon>
        <taxon>Spermatophyta</taxon>
        <taxon>Magnoliopsida</taxon>
        <taxon>eudicotyledons</taxon>
        <taxon>Gunneridae</taxon>
        <taxon>Pentapetalae</taxon>
        <taxon>rosids</taxon>
        <taxon>fabids</taxon>
        <taxon>Fabales</taxon>
        <taxon>Fabaceae</taxon>
        <taxon>Papilionoideae</taxon>
        <taxon>50 kb inversion clade</taxon>
        <taxon>dalbergioids sensu lato</taxon>
        <taxon>Dalbergieae</taxon>
        <taxon>Pterocarpus clade</taxon>
        <taxon>Stylosanthes</taxon>
    </lineage>
</organism>
<comment type="caution">
    <text evidence="1">The sequence shown here is derived from an EMBL/GenBank/DDBJ whole genome shotgun (WGS) entry which is preliminary data.</text>
</comment>
<name>A0ABU6T7S8_9FABA</name>
<gene>
    <name evidence="1" type="ORF">PIB30_011233</name>
</gene>
<reference evidence="1 2" key="1">
    <citation type="journal article" date="2023" name="Plants (Basel)">
        <title>Bridging the Gap: Combining Genomics and Transcriptomics Approaches to Understand Stylosanthes scabra, an Orphan Legume from the Brazilian Caatinga.</title>
        <authorList>
            <person name="Ferreira-Neto J.R.C."/>
            <person name="da Silva M.D."/>
            <person name="Binneck E."/>
            <person name="de Melo N.F."/>
            <person name="da Silva R.H."/>
            <person name="de Melo A.L.T.M."/>
            <person name="Pandolfi V."/>
            <person name="Bustamante F.O."/>
            <person name="Brasileiro-Vidal A.C."/>
            <person name="Benko-Iseppon A.M."/>
        </authorList>
    </citation>
    <scope>NUCLEOTIDE SEQUENCE [LARGE SCALE GENOMIC DNA]</scope>
    <source>
        <tissue evidence="1">Leaves</tissue>
    </source>
</reference>
<evidence type="ECO:0000313" key="1">
    <source>
        <dbReference type="EMBL" id="MED6143988.1"/>
    </source>
</evidence>
<proteinExistence type="predicted"/>
<dbReference type="Proteomes" id="UP001341840">
    <property type="component" value="Unassembled WGS sequence"/>
</dbReference>
<accession>A0ABU6T7S8</accession>
<keyword evidence="2" id="KW-1185">Reference proteome</keyword>